<dbReference type="Proteomes" id="UP001172386">
    <property type="component" value="Unassembled WGS sequence"/>
</dbReference>
<dbReference type="EMBL" id="JAPDRQ010000074">
    <property type="protein sequence ID" value="KAJ9656667.1"/>
    <property type="molecule type" value="Genomic_DNA"/>
</dbReference>
<evidence type="ECO:0000313" key="2">
    <source>
        <dbReference type="Proteomes" id="UP001172386"/>
    </source>
</evidence>
<sequence length="353" mass="39690">MDKFYPDPFLASFTSIWKIIDVASTRTNLNSIELHKRYGPFVRIGPNEISMSDPAFVGEVLAPGKGFSKTDFYSVFPPQEPKDIFTELDEYVHANKKRVAAIPYSMNTMLQISEPLTNTIQHLVLKLKSAAVDQGHVDLGQWLHFFAFDSLGEVAFSSEFGFLNAGRDIDHTLYTIKQAARYGGIVGQKPLLDRLLLNNPILKALPFRRKDLLVAAKALEEVQKREPFSELKEPNRKDILSYLISGHLRSPSTFKSEDVSAVAIGAIFAGSDSTASAMQSFFFLVLKNRNVYEKIVNEIVEHRRGGRLTFEVITYEEAQRLTYFQAALLESMRLRPPLGVNISRSAPKEGIVI</sequence>
<comment type="caution">
    <text evidence="1">The sequence shown here is derived from an EMBL/GenBank/DDBJ whole genome shotgun (WGS) entry which is preliminary data.</text>
</comment>
<accession>A0ACC3A7V5</accession>
<gene>
    <name evidence="1" type="ORF">H2198_004786</name>
</gene>
<name>A0ACC3A7V5_9EURO</name>
<proteinExistence type="predicted"/>
<keyword evidence="2" id="KW-1185">Reference proteome</keyword>
<organism evidence="1 2">
    <name type="scientific">Neophaeococcomyces mojaviensis</name>
    <dbReference type="NCBI Taxonomy" id="3383035"/>
    <lineage>
        <taxon>Eukaryota</taxon>
        <taxon>Fungi</taxon>
        <taxon>Dikarya</taxon>
        <taxon>Ascomycota</taxon>
        <taxon>Pezizomycotina</taxon>
        <taxon>Eurotiomycetes</taxon>
        <taxon>Chaetothyriomycetidae</taxon>
        <taxon>Chaetothyriales</taxon>
        <taxon>Chaetothyriales incertae sedis</taxon>
        <taxon>Neophaeococcomyces</taxon>
    </lineage>
</organism>
<reference evidence="1" key="1">
    <citation type="submission" date="2022-10" db="EMBL/GenBank/DDBJ databases">
        <title>Culturing micro-colonial fungi from biological soil crusts in the Mojave desert and describing Neophaeococcomyces mojavensis, and introducing the new genera and species Taxawa tesnikishii.</title>
        <authorList>
            <person name="Kurbessoian T."/>
            <person name="Stajich J.E."/>
        </authorList>
    </citation>
    <scope>NUCLEOTIDE SEQUENCE</scope>
    <source>
        <strain evidence="1">JES_112</strain>
    </source>
</reference>
<evidence type="ECO:0000313" key="1">
    <source>
        <dbReference type="EMBL" id="KAJ9656667.1"/>
    </source>
</evidence>
<protein>
    <submittedName>
        <fullName evidence="1">Uncharacterized protein</fullName>
    </submittedName>
</protein>